<dbReference type="GO" id="GO:0006335">
    <property type="term" value="P:DNA replication-dependent chromatin assembly"/>
    <property type="evidence" value="ECO:0007669"/>
    <property type="project" value="TreeGrafter"/>
</dbReference>
<reference evidence="8" key="1">
    <citation type="submission" date="2020-08" db="EMBL/GenBank/DDBJ databases">
        <title>Plant Genome Project.</title>
        <authorList>
            <person name="Zhang R.-G."/>
        </authorList>
    </citation>
    <scope>NUCLEOTIDE SEQUENCE</scope>
    <source>
        <strain evidence="8">WSP0</strain>
        <tissue evidence="8">Leaf</tissue>
    </source>
</reference>
<keyword evidence="3" id="KW-0677">Repeat</keyword>
<dbReference type="SMART" id="SM00028">
    <property type="entry name" value="TPR"/>
    <property type="match status" value="3"/>
</dbReference>
<evidence type="ECO:0000256" key="2">
    <source>
        <dbReference type="ARBA" id="ARBA00008402"/>
    </source>
</evidence>
<evidence type="ECO:0000256" key="1">
    <source>
        <dbReference type="ARBA" id="ARBA00004123"/>
    </source>
</evidence>
<feature type="compositionally biased region" description="Basic and acidic residues" evidence="7">
    <location>
        <begin position="480"/>
        <end position="489"/>
    </location>
</feature>
<comment type="similarity">
    <text evidence="2">Belongs to the NASP family.</text>
</comment>
<evidence type="ECO:0000256" key="4">
    <source>
        <dbReference type="ARBA" id="ARBA00022803"/>
    </source>
</evidence>
<evidence type="ECO:0000313" key="9">
    <source>
        <dbReference type="Proteomes" id="UP000823749"/>
    </source>
</evidence>
<dbReference type="EMBL" id="JACTNZ010000008">
    <property type="protein sequence ID" value="KAG5535753.1"/>
    <property type="molecule type" value="Genomic_DNA"/>
</dbReference>
<comment type="caution">
    <text evidence="8">The sequence shown here is derived from an EMBL/GenBank/DDBJ whole genome shotgun (WGS) entry which is preliminary data.</text>
</comment>
<dbReference type="Proteomes" id="UP000823749">
    <property type="component" value="Chromosome 8"/>
</dbReference>
<dbReference type="InterPro" id="IPR051730">
    <property type="entry name" value="NASP-like"/>
</dbReference>
<dbReference type="InterPro" id="IPR011990">
    <property type="entry name" value="TPR-like_helical_dom_sf"/>
</dbReference>
<keyword evidence="9" id="KW-1185">Reference proteome</keyword>
<feature type="repeat" description="TPR" evidence="6">
    <location>
        <begin position="59"/>
        <end position="92"/>
    </location>
</feature>
<feature type="compositionally biased region" description="Polar residues" evidence="7">
    <location>
        <begin position="132"/>
        <end position="146"/>
    </location>
</feature>
<dbReference type="GO" id="GO:0005654">
    <property type="term" value="C:nucleoplasm"/>
    <property type="evidence" value="ECO:0007669"/>
    <property type="project" value="TreeGrafter"/>
</dbReference>
<dbReference type="GO" id="GO:0034080">
    <property type="term" value="P:CENP-A containing chromatin assembly"/>
    <property type="evidence" value="ECO:0007669"/>
    <property type="project" value="TreeGrafter"/>
</dbReference>
<gene>
    <name evidence="8" type="ORF">RHGRI_023501</name>
</gene>
<keyword evidence="4 6" id="KW-0802">TPR repeat</keyword>
<dbReference type="SUPFAM" id="SSF48452">
    <property type="entry name" value="TPR-like"/>
    <property type="match status" value="2"/>
</dbReference>
<feature type="region of interest" description="Disordered" evidence="7">
    <location>
        <begin position="409"/>
        <end position="444"/>
    </location>
</feature>
<name>A0AAV6J752_9ERIC</name>
<dbReference type="Gene3D" id="1.25.40.10">
    <property type="entry name" value="Tetratricopeptide repeat domain"/>
    <property type="match status" value="2"/>
</dbReference>
<dbReference type="PANTHER" id="PTHR15081:SF1">
    <property type="entry name" value="NUCLEAR AUTOANTIGENIC SPERM PROTEIN"/>
    <property type="match status" value="1"/>
</dbReference>
<dbReference type="InterPro" id="IPR019734">
    <property type="entry name" value="TPR_rpt"/>
</dbReference>
<feature type="compositionally biased region" description="Low complexity" evidence="7">
    <location>
        <begin position="419"/>
        <end position="429"/>
    </location>
</feature>
<dbReference type="GO" id="GO:0042393">
    <property type="term" value="F:histone binding"/>
    <property type="evidence" value="ECO:0007669"/>
    <property type="project" value="TreeGrafter"/>
</dbReference>
<evidence type="ECO:0000313" key="8">
    <source>
        <dbReference type="EMBL" id="KAG5535753.1"/>
    </source>
</evidence>
<evidence type="ECO:0000256" key="3">
    <source>
        <dbReference type="ARBA" id="ARBA00022737"/>
    </source>
</evidence>
<evidence type="ECO:0000256" key="7">
    <source>
        <dbReference type="SAM" id="MobiDB-lite"/>
    </source>
</evidence>
<feature type="region of interest" description="Disordered" evidence="7">
    <location>
        <begin position="470"/>
        <end position="489"/>
    </location>
</feature>
<evidence type="ECO:0000256" key="5">
    <source>
        <dbReference type="ARBA" id="ARBA00023242"/>
    </source>
</evidence>
<feature type="region of interest" description="Disordered" evidence="7">
    <location>
        <begin position="123"/>
        <end position="154"/>
    </location>
</feature>
<proteinExistence type="inferred from homology"/>
<evidence type="ECO:0000256" key="6">
    <source>
        <dbReference type="PROSITE-ProRule" id="PRU00339"/>
    </source>
</evidence>
<comment type="subcellular location">
    <subcellularLocation>
        <location evidence="1">Nucleus</location>
    </subcellularLocation>
</comment>
<keyword evidence="5" id="KW-0539">Nucleus</keyword>
<organism evidence="8 9">
    <name type="scientific">Rhododendron griersonianum</name>
    <dbReference type="NCBI Taxonomy" id="479676"/>
    <lineage>
        <taxon>Eukaryota</taxon>
        <taxon>Viridiplantae</taxon>
        <taxon>Streptophyta</taxon>
        <taxon>Embryophyta</taxon>
        <taxon>Tracheophyta</taxon>
        <taxon>Spermatophyta</taxon>
        <taxon>Magnoliopsida</taxon>
        <taxon>eudicotyledons</taxon>
        <taxon>Gunneridae</taxon>
        <taxon>Pentapetalae</taxon>
        <taxon>asterids</taxon>
        <taxon>Ericales</taxon>
        <taxon>Ericaceae</taxon>
        <taxon>Ericoideae</taxon>
        <taxon>Rhodoreae</taxon>
        <taxon>Rhododendron</taxon>
    </lineage>
</organism>
<feature type="compositionally biased region" description="Polar residues" evidence="7">
    <location>
        <begin position="30"/>
        <end position="46"/>
    </location>
</feature>
<feature type="compositionally biased region" description="Polar residues" evidence="7">
    <location>
        <begin position="430"/>
        <end position="443"/>
    </location>
</feature>
<protein>
    <submittedName>
        <fullName evidence="8">Uncharacterized protein</fullName>
    </submittedName>
</protein>
<dbReference type="PROSITE" id="PS50005">
    <property type="entry name" value="TPR"/>
    <property type="match status" value="1"/>
</dbReference>
<dbReference type="AlphaFoldDB" id="A0AAV6J752"/>
<accession>A0AAV6J752</accession>
<feature type="region of interest" description="Disordered" evidence="7">
    <location>
        <begin position="30"/>
        <end position="51"/>
    </location>
</feature>
<dbReference type="PANTHER" id="PTHR15081">
    <property type="entry name" value="NUCLEAR AUTOANTIGENIC SPERM PROTEIN NASP -RELATED"/>
    <property type="match status" value="1"/>
</dbReference>
<sequence>MADDALNPETPSLNADQASFEATIESTVQGGTESSCNHSNVETSGLASDGDLEKSLGYAEELMERGSKAAEANDYAEATECYSRALEIRVAHYGELAPECVNMYYKYGCALLYKAQEEGDPLATVPKKEGESQQLSAKSGPVSNNGELEETSNPERVPANVMNYCSFRKLVLLYASLDQKLLTQLFSFLFLVIACSGKDQEDDEEESEAESAEGDEDESDLDLAWKMLDVARAIVEKHLGDTMEKVDILSALAEVALEREDIETSLSDYLRALDILERLVEPDSRRIAELNFRICLCLEIGSKAQEAIPYCQKAISICKTRVQRLSSDLKCSSEPTMPDCTVQLSSSGFQSNDSVTDKESEIETLNGLSGELEKKASIILIRLEDLQQLVSNPTSILSDILEMISAKARGTENPPPAMSSSQLGVSSSSGNLDSPTVSTQTNGAAGVTNLGVVGRGVKRVVMNSITVESSPLKKPGLDLTADKGDGKAS</sequence>